<gene>
    <name evidence="2" type="ORF">OU419_07655</name>
</gene>
<dbReference type="InterPro" id="IPR027417">
    <property type="entry name" value="P-loop_NTPase"/>
</dbReference>
<evidence type="ECO:0000313" key="3">
    <source>
        <dbReference type="Proteomes" id="UP001163624"/>
    </source>
</evidence>
<keyword evidence="3" id="KW-1185">Reference proteome</keyword>
<name>A0ABY7A492_9PSED</name>
<dbReference type="RefSeq" id="WP_254471606.1">
    <property type="nucleotide sequence ID" value="NZ_CP113432.1"/>
</dbReference>
<accession>A0ABY7A492</accession>
<reference evidence="2" key="1">
    <citation type="submission" date="2022-11" db="EMBL/GenBank/DDBJ databases">
        <title>Pseudomonas triclosanedens sp. nov., a triclosan degrader isolated from activated sludge.</title>
        <authorList>
            <person name="Yin Y."/>
            <person name="Lu Z."/>
        </authorList>
    </citation>
    <scope>NUCLEOTIDE SEQUENCE</scope>
    <source>
        <strain evidence="2">ZM23</strain>
    </source>
</reference>
<protein>
    <submittedName>
        <fullName evidence="2">AAA family ATPase</fullName>
    </submittedName>
</protein>
<dbReference type="InterPro" id="IPR038727">
    <property type="entry name" value="NadR/Ttd14_AAA_dom"/>
</dbReference>
<feature type="domain" description="NadR/Ttd14 AAA" evidence="1">
    <location>
        <begin position="6"/>
        <end position="170"/>
    </location>
</feature>
<dbReference type="EMBL" id="CP113432">
    <property type="protein sequence ID" value="WAI51120.1"/>
    <property type="molecule type" value="Genomic_DNA"/>
</dbReference>
<evidence type="ECO:0000259" key="1">
    <source>
        <dbReference type="Pfam" id="PF13521"/>
    </source>
</evidence>
<dbReference type="Proteomes" id="UP001163624">
    <property type="component" value="Chromosome"/>
</dbReference>
<sequence>MSESLFVLTGGPGAGKSTLLEHLHRQSGLNIVEEGGRSIIRQEIALGGDALPWANRAAFCQKMFEHALESRDQALKAGGIWLFDRGLPDVLGYARLCGLAASVELLRAAQELRHARTVFLAPPWEAIYCNDTERRQDFAEAQRTATVMRAVYEELGYRVVELPLESLEARAEFLLARLGV</sequence>
<dbReference type="SUPFAM" id="SSF52540">
    <property type="entry name" value="P-loop containing nucleoside triphosphate hydrolases"/>
    <property type="match status" value="1"/>
</dbReference>
<evidence type="ECO:0000313" key="2">
    <source>
        <dbReference type="EMBL" id="WAI51120.1"/>
    </source>
</evidence>
<dbReference type="Gene3D" id="3.40.50.300">
    <property type="entry name" value="P-loop containing nucleotide triphosphate hydrolases"/>
    <property type="match status" value="1"/>
</dbReference>
<dbReference type="Pfam" id="PF13521">
    <property type="entry name" value="AAA_28"/>
    <property type="match status" value="1"/>
</dbReference>
<proteinExistence type="predicted"/>
<organism evidence="2 3">
    <name type="scientific">Pseudomonas triclosanedens</name>
    <dbReference type="NCBI Taxonomy" id="2961893"/>
    <lineage>
        <taxon>Bacteria</taxon>
        <taxon>Pseudomonadati</taxon>
        <taxon>Pseudomonadota</taxon>
        <taxon>Gammaproteobacteria</taxon>
        <taxon>Pseudomonadales</taxon>
        <taxon>Pseudomonadaceae</taxon>
        <taxon>Pseudomonas</taxon>
    </lineage>
</organism>